<proteinExistence type="predicted"/>
<sequence length="270" mass="29728">MTLLVAWAGIDSRGPASVYIATDSRVSWGSKGHFDHANKTFALQKFPAIIGYCGDSMASLMLISQAITLMEAVPESHGQNLENLVDVLIRFAVRNYSQYPAELSSGSFTVVICGKSRTESAGEFACYQVDSTFDKTTKKFLKLPEQSGPIVVAGSGASEFGDRYERHQSVENPNKSTSRDVFHVFNQTISNTAIYSVGNIPQITTVIRKPYSGGAHCGVVVNSQRYIAGQLIDKDIAPKELQWFNDNFEITNPQTKRRQDGAQAQPQFRC</sequence>
<dbReference type="Proteomes" id="UP000435877">
    <property type="component" value="Unassembled WGS sequence"/>
</dbReference>
<reference evidence="3 4" key="1">
    <citation type="submission" date="2019-11" db="EMBL/GenBank/DDBJ databases">
        <authorList>
            <person name="Holert J."/>
        </authorList>
    </citation>
    <scope>NUCLEOTIDE SEQUENCE [LARGE SCALE GENOMIC DNA]</scope>
    <source>
        <strain evidence="1">BC3_2A</strain>
        <strain evidence="2">SB11_1A</strain>
    </source>
</reference>
<keyword evidence="3" id="KW-1185">Reference proteome</keyword>
<organism evidence="2 3">
    <name type="scientific">Zhongshania aliphaticivorans</name>
    <dbReference type="NCBI Taxonomy" id="1470434"/>
    <lineage>
        <taxon>Bacteria</taxon>
        <taxon>Pseudomonadati</taxon>
        <taxon>Pseudomonadota</taxon>
        <taxon>Gammaproteobacteria</taxon>
        <taxon>Cellvibrionales</taxon>
        <taxon>Spongiibacteraceae</taxon>
        <taxon>Zhongshania</taxon>
    </lineage>
</organism>
<dbReference type="EMBL" id="CACSIM010000001">
    <property type="protein sequence ID" value="CAA0080090.1"/>
    <property type="molecule type" value="Genomic_DNA"/>
</dbReference>
<dbReference type="Proteomes" id="UP000439591">
    <property type="component" value="Unassembled WGS sequence"/>
</dbReference>
<accession>A0A5S9N7L7</accession>
<evidence type="ECO:0000313" key="4">
    <source>
        <dbReference type="Proteomes" id="UP000439591"/>
    </source>
</evidence>
<evidence type="ECO:0000313" key="2">
    <source>
        <dbReference type="EMBL" id="CAA0085847.1"/>
    </source>
</evidence>
<gene>
    <name evidence="2" type="ORF">IHBHHGIJ_00909</name>
    <name evidence="1" type="ORF">KFEGEMFD_00242</name>
</gene>
<dbReference type="EMBL" id="CACSIK010000001">
    <property type="protein sequence ID" value="CAA0085847.1"/>
    <property type="molecule type" value="Genomic_DNA"/>
</dbReference>
<dbReference type="OrthoDB" id="5184300at2"/>
<name>A0A5S9N7L7_9GAMM</name>
<protein>
    <submittedName>
        <fullName evidence="2">Uncharacterized protein</fullName>
    </submittedName>
</protein>
<evidence type="ECO:0000313" key="1">
    <source>
        <dbReference type="EMBL" id="CAA0080090.1"/>
    </source>
</evidence>
<dbReference type="RefSeq" id="WP_159267565.1">
    <property type="nucleotide sequence ID" value="NZ_CACSIK010000001.1"/>
</dbReference>
<dbReference type="AlphaFoldDB" id="A0A5S9N7L7"/>
<evidence type="ECO:0000313" key="3">
    <source>
        <dbReference type="Proteomes" id="UP000435877"/>
    </source>
</evidence>